<dbReference type="SUPFAM" id="SSF140663">
    <property type="entry name" value="TTHA0068-like"/>
    <property type="match status" value="1"/>
</dbReference>
<comment type="caution">
    <text evidence="1">The sequence shown here is derived from an EMBL/GenBank/DDBJ whole genome shotgun (WGS) entry which is preliminary data.</text>
</comment>
<organism evidence="1 2">
    <name type="scientific">Stenomitos frigidus ULC18</name>
    <dbReference type="NCBI Taxonomy" id="2107698"/>
    <lineage>
        <taxon>Bacteria</taxon>
        <taxon>Bacillati</taxon>
        <taxon>Cyanobacteriota</taxon>
        <taxon>Cyanophyceae</taxon>
        <taxon>Leptolyngbyales</taxon>
        <taxon>Leptolyngbyaceae</taxon>
        <taxon>Stenomitos</taxon>
    </lineage>
</organism>
<name>A0A2T1DYW3_9CYAN</name>
<dbReference type="PANTHER" id="PTHR34796:SF1">
    <property type="entry name" value="EXPRESSED PROTEIN"/>
    <property type="match status" value="1"/>
</dbReference>
<dbReference type="Proteomes" id="UP000239576">
    <property type="component" value="Unassembled WGS sequence"/>
</dbReference>
<protein>
    <submittedName>
        <fullName evidence="1">DUF309 domain-containing protein</fullName>
    </submittedName>
</protein>
<gene>
    <name evidence="1" type="ORF">C7B82_22710</name>
</gene>
<sequence>MSEASPDETLPDAFWQGVNQFNQREFYACHDTLEALWIEATEPDKKFYQGILQIAVALYHLGNQNWRGAVILMGEGMSRLRGYQPAYADIDIEHFLAQTLQLFIVLQQAGPEQVMTVMQRLGLPLLHDGSDENHANRGSNTAISALETDSLQILAFPTLQKVSG</sequence>
<reference evidence="1 2" key="2">
    <citation type="submission" date="2018-03" db="EMBL/GenBank/DDBJ databases">
        <title>The ancient ancestry and fast evolution of plastids.</title>
        <authorList>
            <person name="Moore K.R."/>
            <person name="Magnabosco C."/>
            <person name="Momper L."/>
            <person name="Gold D.A."/>
            <person name="Bosak T."/>
            <person name="Fournier G.P."/>
        </authorList>
    </citation>
    <scope>NUCLEOTIDE SEQUENCE [LARGE SCALE GENOMIC DNA]</scope>
    <source>
        <strain evidence="1 2">ULC18</strain>
    </source>
</reference>
<dbReference type="Pfam" id="PF03745">
    <property type="entry name" value="DUF309"/>
    <property type="match status" value="1"/>
</dbReference>
<reference evidence="2" key="1">
    <citation type="submission" date="2018-02" db="EMBL/GenBank/DDBJ databases">
        <authorList>
            <person name="Moore K."/>
            <person name="Momper L."/>
        </authorList>
    </citation>
    <scope>NUCLEOTIDE SEQUENCE [LARGE SCALE GENOMIC DNA]</scope>
    <source>
        <strain evidence="2">ULC18</strain>
    </source>
</reference>
<dbReference type="Gene3D" id="1.10.3450.10">
    <property type="entry name" value="TTHA0068-like"/>
    <property type="match status" value="1"/>
</dbReference>
<dbReference type="RefSeq" id="WP_106258840.1">
    <property type="nucleotide sequence ID" value="NZ_CAWNSW010000161.1"/>
</dbReference>
<keyword evidence="2" id="KW-1185">Reference proteome</keyword>
<evidence type="ECO:0000313" key="1">
    <source>
        <dbReference type="EMBL" id="PSB25631.1"/>
    </source>
</evidence>
<dbReference type="OrthoDB" id="165483at2"/>
<evidence type="ECO:0000313" key="2">
    <source>
        <dbReference type="Proteomes" id="UP000239576"/>
    </source>
</evidence>
<dbReference type="InterPro" id="IPR023203">
    <property type="entry name" value="TTHA0068_sf"/>
</dbReference>
<dbReference type="EMBL" id="PVWK01000123">
    <property type="protein sequence ID" value="PSB25631.1"/>
    <property type="molecule type" value="Genomic_DNA"/>
</dbReference>
<accession>A0A2T1DYW3</accession>
<dbReference type="PANTHER" id="PTHR34796">
    <property type="entry name" value="EXPRESSED PROTEIN"/>
    <property type="match status" value="1"/>
</dbReference>
<proteinExistence type="predicted"/>
<dbReference type="InterPro" id="IPR005500">
    <property type="entry name" value="DUF309"/>
</dbReference>
<dbReference type="AlphaFoldDB" id="A0A2T1DYW3"/>